<dbReference type="NCBIfam" id="TIGR00231">
    <property type="entry name" value="small_GTP"/>
    <property type="match status" value="1"/>
</dbReference>
<evidence type="ECO:0000256" key="1">
    <source>
        <dbReference type="ARBA" id="ARBA00004342"/>
    </source>
</evidence>
<evidence type="ECO:0000256" key="8">
    <source>
        <dbReference type="ARBA" id="ARBA00023288"/>
    </source>
</evidence>
<dbReference type="PROSITE" id="PS51419">
    <property type="entry name" value="RAB"/>
    <property type="match status" value="1"/>
</dbReference>
<evidence type="ECO:0000313" key="12">
    <source>
        <dbReference type="EnsemblMetazoa" id="CapteP145181"/>
    </source>
</evidence>
<dbReference type="CDD" id="cd18499">
    <property type="entry name" value="BACK_RHOBTB"/>
    <property type="match status" value="1"/>
</dbReference>
<dbReference type="InterPro" id="IPR011333">
    <property type="entry name" value="SKP1/BTB/POZ_sf"/>
</dbReference>
<dbReference type="InterPro" id="IPR003578">
    <property type="entry name" value="Small_GTPase_Rho"/>
</dbReference>
<dbReference type="FunFam" id="3.30.710.10:FF:000202">
    <property type="entry name" value="Predicted protein"/>
    <property type="match status" value="1"/>
</dbReference>
<keyword evidence="4" id="KW-0488">Methylation</keyword>
<reference evidence="12" key="3">
    <citation type="submission" date="2015-06" db="UniProtKB">
        <authorList>
            <consortium name="EnsemblMetazoa"/>
        </authorList>
    </citation>
    <scope>IDENTIFICATION</scope>
</reference>
<dbReference type="PROSITE" id="PS51420">
    <property type="entry name" value="RHO"/>
    <property type="match status" value="1"/>
</dbReference>
<keyword evidence="5" id="KW-0547">Nucleotide-binding</keyword>
<evidence type="ECO:0000313" key="11">
    <source>
        <dbReference type="EMBL" id="ELT89665.1"/>
    </source>
</evidence>
<evidence type="ECO:0000256" key="2">
    <source>
        <dbReference type="ARBA" id="ARBA00010142"/>
    </source>
</evidence>
<dbReference type="PRINTS" id="PR00449">
    <property type="entry name" value="RASTRNSFRMNG"/>
</dbReference>
<keyword evidence="13" id="KW-1185">Reference proteome</keyword>
<dbReference type="SMART" id="SM00175">
    <property type="entry name" value="RAB"/>
    <property type="match status" value="1"/>
</dbReference>
<comment type="similarity">
    <text evidence="2">Belongs to the small GTPase superfamily. Rho family.</text>
</comment>
<dbReference type="SMART" id="SM00174">
    <property type="entry name" value="RHO"/>
    <property type="match status" value="1"/>
</dbReference>
<dbReference type="SUPFAM" id="SSF54695">
    <property type="entry name" value="POZ domain"/>
    <property type="match status" value="2"/>
</dbReference>
<evidence type="ECO:0000256" key="7">
    <source>
        <dbReference type="ARBA" id="ARBA00023136"/>
    </source>
</evidence>
<comment type="subcellular location">
    <subcellularLocation>
        <location evidence="1">Cell membrane</location>
        <topology evidence="1">Lipid-anchor</topology>
        <orientation evidence="1">Cytoplasmic side</orientation>
    </subcellularLocation>
</comment>
<dbReference type="InterPro" id="IPR005225">
    <property type="entry name" value="Small_GTP-bd"/>
</dbReference>
<organism evidence="11">
    <name type="scientific">Capitella teleta</name>
    <name type="common">Polychaete worm</name>
    <dbReference type="NCBI Taxonomy" id="283909"/>
    <lineage>
        <taxon>Eukaryota</taxon>
        <taxon>Metazoa</taxon>
        <taxon>Spiralia</taxon>
        <taxon>Lophotrochozoa</taxon>
        <taxon>Annelida</taxon>
        <taxon>Polychaeta</taxon>
        <taxon>Sedentaria</taxon>
        <taxon>Scolecida</taxon>
        <taxon>Capitellidae</taxon>
        <taxon>Capitella</taxon>
    </lineage>
</organism>
<dbReference type="SMART" id="SM00225">
    <property type="entry name" value="BTB"/>
    <property type="match status" value="2"/>
</dbReference>
<keyword evidence="3" id="KW-1003">Cell membrane</keyword>
<dbReference type="GO" id="GO:0007264">
    <property type="term" value="P:small GTPase-mediated signal transduction"/>
    <property type="evidence" value="ECO:0007669"/>
    <property type="project" value="InterPro"/>
</dbReference>
<reference evidence="13" key="1">
    <citation type="submission" date="2012-12" db="EMBL/GenBank/DDBJ databases">
        <authorList>
            <person name="Hellsten U."/>
            <person name="Grimwood J."/>
            <person name="Chapman J.A."/>
            <person name="Shapiro H."/>
            <person name="Aerts A."/>
            <person name="Otillar R.P."/>
            <person name="Terry A.Y."/>
            <person name="Boore J.L."/>
            <person name="Simakov O."/>
            <person name="Marletaz F."/>
            <person name="Cho S.-J."/>
            <person name="Edsinger-Gonzales E."/>
            <person name="Havlak P."/>
            <person name="Kuo D.-H."/>
            <person name="Larsson T."/>
            <person name="Lv J."/>
            <person name="Arendt D."/>
            <person name="Savage R."/>
            <person name="Osoegawa K."/>
            <person name="de Jong P."/>
            <person name="Lindberg D.R."/>
            <person name="Seaver E.C."/>
            <person name="Weisblat D.A."/>
            <person name="Putnam N.H."/>
            <person name="Grigoriev I.V."/>
            <person name="Rokhsar D.S."/>
        </authorList>
    </citation>
    <scope>NUCLEOTIDE SEQUENCE</scope>
    <source>
        <strain evidence="13">I ESC-2004</strain>
    </source>
</reference>
<feature type="domain" description="BTB" evidence="10">
    <location>
        <begin position="391"/>
        <end position="456"/>
    </location>
</feature>
<evidence type="ECO:0000256" key="3">
    <source>
        <dbReference type="ARBA" id="ARBA00022475"/>
    </source>
</evidence>
<dbReference type="SMART" id="SM00173">
    <property type="entry name" value="RAS"/>
    <property type="match status" value="1"/>
</dbReference>
<dbReference type="STRING" id="283909.R7T7T0"/>
<protein>
    <recommendedName>
        <fullName evidence="10">BTB domain-containing protein</fullName>
    </recommendedName>
</protein>
<dbReference type="InterPro" id="IPR027417">
    <property type="entry name" value="P-loop_NTPase"/>
</dbReference>
<dbReference type="GO" id="GO:0005525">
    <property type="term" value="F:GTP binding"/>
    <property type="evidence" value="ECO:0007669"/>
    <property type="project" value="UniProtKB-KW"/>
</dbReference>
<dbReference type="Pfam" id="PF00071">
    <property type="entry name" value="Ras"/>
    <property type="match status" value="1"/>
</dbReference>
<feature type="domain" description="BTB" evidence="10">
    <location>
        <begin position="224"/>
        <end position="329"/>
    </location>
</feature>
<evidence type="ECO:0000256" key="5">
    <source>
        <dbReference type="ARBA" id="ARBA00022741"/>
    </source>
</evidence>
<dbReference type="SUPFAM" id="SSF52540">
    <property type="entry name" value="P-loop containing nucleoside triphosphate hydrolases"/>
    <property type="match status" value="1"/>
</dbReference>
<evidence type="ECO:0000256" key="9">
    <source>
        <dbReference type="ARBA" id="ARBA00023289"/>
    </source>
</evidence>
<keyword evidence="8" id="KW-0449">Lipoprotein</keyword>
<dbReference type="InterPro" id="IPR001806">
    <property type="entry name" value="Small_GTPase"/>
</dbReference>
<dbReference type="Gene3D" id="3.40.50.300">
    <property type="entry name" value="P-loop containing nucleotide triphosphate hydrolases"/>
    <property type="match status" value="1"/>
</dbReference>
<dbReference type="EMBL" id="KB311230">
    <property type="protein sequence ID" value="ELT89665.1"/>
    <property type="molecule type" value="Genomic_DNA"/>
</dbReference>
<dbReference type="GO" id="GO:0003924">
    <property type="term" value="F:GTPase activity"/>
    <property type="evidence" value="ECO:0007669"/>
    <property type="project" value="InterPro"/>
</dbReference>
<keyword evidence="7" id="KW-0472">Membrane</keyword>
<proteinExistence type="inferred from homology"/>
<gene>
    <name evidence="11" type="ORF">CAPTEDRAFT_145181</name>
</gene>
<dbReference type="InterPro" id="IPR000210">
    <property type="entry name" value="BTB/POZ_dom"/>
</dbReference>
<evidence type="ECO:0000256" key="6">
    <source>
        <dbReference type="ARBA" id="ARBA00023134"/>
    </source>
</evidence>
<sequence length="576" mass="64769">MQNLKLVVVGDGGVGKSCLLISYATNSFPSEYVPTVFDNYSSNILVDGKAVNLGLWDTAGQEDYDRLRPLSYPLTDVFLLCYSVDNRDSLENIANKYKAEVDHHCPGTPQILVACKRGELGKKDQSRFVSENEGRRMAKSLGIQFFETSALTQQGVAIAFDHAVAMSFCPKKKKKGGFGLFKKSKKSEPQPPVMPPAGKAPWLEIETSTFADDWGKMLKQPEHTDMTFIVDGRHSVLAHRIVLASASKFWARILTIPQEDNQLLKLDPQLTFENICDGKVKGILHIQLERAPDKRSMMTAVTLDPDYVNAKTFSYVLQFLYTGKIANYDISKEDLDNVCNISRVFEMPELITICENITSGEEFLNPSIGTYLNDETGKKMKEMFLNQDRLTDVTFIVEGTKIFAHKAVLSCRCDVMAAMVGGNFAEGNSETSEDTTLDEFLAFLEYLYSDHSPIEECDSVGILMLADRFCMSRIVNLCELYITKEVDRSVQKNIQKSNMDVIGLLLLAQAHNAKQLEGWCLHFISTNFSCFENRPEFPQLTGSNLEFVKEHQWPPLSYLKEVEEYKQMSGGKCSVM</sequence>
<dbReference type="Gene3D" id="3.30.710.10">
    <property type="entry name" value="Potassium Channel Kv1.1, Chain A"/>
    <property type="match status" value="2"/>
</dbReference>
<dbReference type="OMA" id="MCELYTT"/>
<keyword evidence="6" id="KW-0342">GTP-binding</keyword>
<dbReference type="HOGENOM" id="CLU_029897_0_0_1"/>
<keyword evidence="9" id="KW-0636">Prenylation</keyword>
<dbReference type="AlphaFoldDB" id="R7T7T0"/>
<dbReference type="Pfam" id="PF00651">
    <property type="entry name" value="BTB"/>
    <property type="match status" value="2"/>
</dbReference>
<accession>R7T7T0</accession>
<dbReference type="GO" id="GO:0005886">
    <property type="term" value="C:plasma membrane"/>
    <property type="evidence" value="ECO:0007669"/>
    <property type="project" value="UniProtKB-SubCell"/>
</dbReference>
<dbReference type="Gene3D" id="1.25.40.420">
    <property type="match status" value="1"/>
</dbReference>
<dbReference type="OrthoDB" id="10251809at2759"/>
<evidence type="ECO:0000259" key="10">
    <source>
        <dbReference type="PROSITE" id="PS50097"/>
    </source>
</evidence>
<evidence type="ECO:0000313" key="13">
    <source>
        <dbReference type="Proteomes" id="UP000014760"/>
    </source>
</evidence>
<dbReference type="EMBL" id="AMQN01014744">
    <property type="status" value="NOT_ANNOTATED_CDS"/>
    <property type="molecule type" value="Genomic_DNA"/>
</dbReference>
<dbReference type="CDD" id="cd00157">
    <property type="entry name" value="Rho"/>
    <property type="match status" value="1"/>
</dbReference>
<reference evidence="11 13" key="2">
    <citation type="journal article" date="2013" name="Nature">
        <title>Insights into bilaterian evolution from three spiralian genomes.</title>
        <authorList>
            <person name="Simakov O."/>
            <person name="Marletaz F."/>
            <person name="Cho S.J."/>
            <person name="Edsinger-Gonzales E."/>
            <person name="Havlak P."/>
            <person name="Hellsten U."/>
            <person name="Kuo D.H."/>
            <person name="Larsson T."/>
            <person name="Lv J."/>
            <person name="Arendt D."/>
            <person name="Savage R."/>
            <person name="Osoegawa K."/>
            <person name="de Jong P."/>
            <person name="Grimwood J."/>
            <person name="Chapman J.A."/>
            <person name="Shapiro H."/>
            <person name="Aerts A."/>
            <person name="Otillar R.P."/>
            <person name="Terry A.Y."/>
            <person name="Boore J.L."/>
            <person name="Grigoriev I.V."/>
            <person name="Lindberg D.R."/>
            <person name="Seaver E.C."/>
            <person name="Weisblat D.A."/>
            <person name="Putnam N.H."/>
            <person name="Rokhsar D.S."/>
        </authorList>
    </citation>
    <scope>NUCLEOTIDE SEQUENCE</scope>
    <source>
        <strain evidence="11 13">I ESC-2004</strain>
    </source>
</reference>
<dbReference type="Proteomes" id="UP000014760">
    <property type="component" value="Unassembled WGS sequence"/>
</dbReference>
<name>R7T7T0_CAPTE</name>
<dbReference type="FunFam" id="3.40.50.300:FF:000983">
    <property type="entry name" value="Rho family GTPase"/>
    <property type="match status" value="1"/>
</dbReference>
<dbReference type="CDD" id="cd18299">
    <property type="entry name" value="BTB1_POZ_RhoBTB"/>
    <property type="match status" value="1"/>
</dbReference>
<dbReference type="PROSITE" id="PS50097">
    <property type="entry name" value="BTB"/>
    <property type="match status" value="2"/>
</dbReference>
<evidence type="ECO:0000256" key="4">
    <source>
        <dbReference type="ARBA" id="ARBA00022481"/>
    </source>
</evidence>
<dbReference type="EnsemblMetazoa" id="CapteT145181">
    <property type="protein sequence ID" value="CapteP145181"/>
    <property type="gene ID" value="CapteG145181"/>
</dbReference>
<dbReference type="PROSITE" id="PS51421">
    <property type="entry name" value="RAS"/>
    <property type="match status" value="1"/>
</dbReference>
<dbReference type="PANTHER" id="PTHR24072">
    <property type="entry name" value="RHO FAMILY GTPASE"/>
    <property type="match status" value="1"/>
</dbReference>